<comment type="subcellular location">
    <subcellularLocation>
        <location evidence="1">Membrane</location>
        <topology evidence="1">Multi-pass membrane protein</topology>
    </subcellularLocation>
</comment>
<feature type="transmembrane region" description="Helical" evidence="5">
    <location>
        <begin position="100"/>
        <end position="119"/>
    </location>
</feature>
<dbReference type="Proteomes" id="UP000474718">
    <property type="component" value="Unassembled WGS sequence"/>
</dbReference>
<organism evidence="9 10">
    <name type="scientific">Bittarella massiliensis</name>
    <name type="common">ex Durand et al. 2017</name>
    <dbReference type="NCBI Taxonomy" id="1720313"/>
    <lineage>
        <taxon>Bacteria</taxon>
        <taxon>Bacillati</taxon>
        <taxon>Bacillota</taxon>
        <taxon>Clostridia</taxon>
        <taxon>Eubacteriales</taxon>
        <taxon>Oscillospiraceae</taxon>
        <taxon>Bittarella (ex Durand et al. 2017)</taxon>
    </lineage>
</organism>
<reference evidence="8 11" key="3">
    <citation type="journal article" date="2019" name="Nat. Med.">
        <title>A library of human gut bacterial isolates paired with longitudinal multiomics data enables mechanistic microbiome research.</title>
        <authorList>
            <person name="Poyet M."/>
            <person name="Groussin M."/>
            <person name="Gibbons S.M."/>
            <person name="Avila-Pacheco J."/>
            <person name="Jiang X."/>
            <person name="Kearney S.M."/>
            <person name="Perrotta A.R."/>
            <person name="Berdy B."/>
            <person name="Zhao S."/>
            <person name="Lieberman T.D."/>
            <person name="Swanson P.K."/>
            <person name="Smith M."/>
            <person name="Roesemann S."/>
            <person name="Alexander J.E."/>
            <person name="Rich S.A."/>
            <person name="Livny J."/>
            <person name="Vlamakis H."/>
            <person name="Clish C."/>
            <person name="Bullock K."/>
            <person name="Deik A."/>
            <person name="Scott J."/>
            <person name="Pierce K.A."/>
            <person name="Xavier R.J."/>
            <person name="Alm E.J."/>
        </authorList>
    </citation>
    <scope>NUCLEOTIDE SEQUENCE [LARGE SCALE GENOMIC DNA]</scope>
    <source>
        <strain evidence="8 11">BIOML-A2</strain>
    </source>
</reference>
<feature type="domain" description="Zinc-ribbon" evidence="7">
    <location>
        <begin position="3"/>
        <end position="22"/>
    </location>
</feature>
<dbReference type="GO" id="GO:0016020">
    <property type="term" value="C:membrane"/>
    <property type="evidence" value="ECO:0007669"/>
    <property type="project" value="UniProtKB-SubCell"/>
</dbReference>
<dbReference type="PANTHER" id="PTHR21016:SF25">
    <property type="entry name" value="TM2 DOMAIN-CONTAINING PROTEIN DDB_G0277895-RELATED"/>
    <property type="match status" value="1"/>
</dbReference>
<dbReference type="AlphaFoldDB" id="A0AAQ1MFQ9"/>
<evidence type="ECO:0000256" key="3">
    <source>
        <dbReference type="ARBA" id="ARBA00022989"/>
    </source>
</evidence>
<evidence type="ECO:0000313" key="11">
    <source>
        <dbReference type="Proteomes" id="UP000474718"/>
    </source>
</evidence>
<feature type="domain" description="TM2" evidence="6">
    <location>
        <begin position="96"/>
        <end position="148"/>
    </location>
</feature>
<dbReference type="InterPro" id="IPR026870">
    <property type="entry name" value="Zinc_ribbon_dom"/>
</dbReference>
<comment type="caution">
    <text evidence="9">The sequence shown here is derived from an EMBL/GenBank/DDBJ whole genome shotgun (WGS) entry which is preliminary data.</text>
</comment>
<feature type="transmembrane region" description="Helical" evidence="5">
    <location>
        <begin position="125"/>
        <end position="145"/>
    </location>
</feature>
<keyword evidence="11" id="KW-1185">Reference proteome</keyword>
<sequence length="166" mass="17298">MTCKQCGAYLPDDATFCPVCGCAKDPGQGAGAQQQAGGYQQQGQPYQQSYQQQGQGYYQQQGGQGHYCSTCNNFLPAGTAVCPYCGARQYVPGYPQKSKVAAGVLGILLGGFGAHNFYLGYTGKAVLQLVLTLCSCGIASLWGFIEGILILTGSIATDANGVPLSN</sequence>
<evidence type="ECO:0000256" key="1">
    <source>
        <dbReference type="ARBA" id="ARBA00004141"/>
    </source>
</evidence>
<evidence type="ECO:0000256" key="2">
    <source>
        <dbReference type="ARBA" id="ARBA00022692"/>
    </source>
</evidence>
<keyword evidence="2 5" id="KW-0812">Transmembrane</keyword>
<evidence type="ECO:0000313" key="9">
    <source>
        <dbReference type="EMBL" id="SHG46263.1"/>
    </source>
</evidence>
<evidence type="ECO:0000259" key="6">
    <source>
        <dbReference type="Pfam" id="PF05154"/>
    </source>
</evidence>
<keyword evidence="4 5" id="KW-0472">Membrane</keyword>
<dbReference type="EMBL" id="WWVX01000003">
    <property type="protein sequence ID" value="MZL69401.1"/>
    <property type="molecule type" value="Genomic_DNA"/>
</dbReference>
<protein>
    <submittedName>
        <fullName evidence="8">NINE protein</fullName>
    </submittedName>
    <submittedName>
        <fullName evidence="9">TM2 domain-containing protein</fullName>
    </submittedName>
</protein>
<accession>A0AAQ1MFQ9</accession>
<dbReference type="InterPro" id="IPR050932">
    <property type="entry name" value="TM2D1-3-like"/>
</dbReference>
<evidence type="ECO:0000256" key="5">
    <source>
        <dbReference type="SAM" id="Phobius"/>
    </source>
</evidence>
<dbReference type="EMBL" id="FQVY01000004">
    <property type="protein sequence ID" value="SHG46263.1"/>
    <property type="molecule type" value="Genomic_DNA"/>
</dbReference>
<evidence type="ECO:0000256" key="4">
    <source>
        <dbReference type="ARBA" id="ARBA00023136"/>
    </source>
</evidence>
<dbReference type="Pfam" id="PF13240">
    <property type="entry name" value="Zn_Ribbon_1"/>
    <property type="match status" value="1"/>
</dbReference>
<proteinExistence type="predicted"/>
<dbReference type="Pfam" id="PF05154">
    <property type="entry name" value="TM2"/>
    <property type="match status" value="1"/>
</dbReference>
<name>A0AAQ1MFQ9_9FIRM</name>
<dbReference type="RefSeq" id="WP_021661186.1">
    <property type="nucleotide sequence ID" value="NZ_FQVY01000004.1"/>
</dbReference>
<evidence type="ECO:0000259" key="7">
    <source>
        <dbReference type="Pfam" id="PF13240"/>
    </source>
</evidence>
<dbReference type="Proteomes" id="UP000184089">
    <property type="component" value="Unassembled WGS sequence"/>
</dbReference>
<gene>
    <name evidence="8" type="ORF">GT747_06410</name>
    <name evidence="9" type="ORF">SAMN05444424_2464</name>
</gene>
<keyword evidence="3 5" id="KW-1133">Transmembrane helix</keyword>
<dbReference type="PANTHER" id="PTHR21016">
    <property type="entry name" value="BETA-AMYLOID BINDING PROTEIN-RELATED"/>
    <property type="match status" value="1"/>
</dbReference>
<evidence type="ECO:0000313" key="8">
    <source>
        <dbReference type="EMBL" id="MZL69401.1"/>
    </source>
</evidence>
<evidence type="ECO:0000313" key="10">
    <source>
        <dbReference type="Proteomes" id="UP000184089"/>
    </source>
</evidence>
<reference evidence="9" key="2">
    <citation type="submission" date="2016-11" db="EMBL/GenBank/DDBJ databases">
        <authorList>
            <person name="Varghese N."/>
            <person name="Submissions S."/>
        </authorList>
    </citation>
    <scope>NUCLEOTIDE SEQUENCE</scope>
    <source>
        <strain evidence="9">DSM 4029</strain>
    </source>
</reference>
<dbReference type="InterPro" id="IPR007829">
    <property type="entry name" value="TM2"/>
</dbReference>
<reference evidence="10" key="1">
    <citation type="submission" date="2016-11" db="EMBL/GenBank/DDBJ databases">
        <authorList>
            <person name="Jaros S."/>
            <person name="Januszkiewicz K."/>
            <person name="Wedrychowicz H."/>
        </authorList>
    </citation>
    <scope>NUCLEOTIDE SEQUENCE [LARGE SCALE GENOMIC DNA]</scope>
    <source>
        <strain evidence="10">DSM 4029</strain>
    </source>
</reference>